<evidence type="ECO:0000313" key="1">
    <source>
        <dbReference type="EMBL" id="KAF3207757.1"/>
    </source>
</evidence>
<name>A0A6G1MBA0_ORBOL</name>
<sequence>MSTNPAAHIVNLPTEIFFKILRELDNIGEQQGLEQGYSYPKATALGRPGIPADPDRKLPRRFDAISRCCKKLRVLSSPFLFRYLRVNVSDEQIAITLFRTCLNSNWIFQYTRRLHFVVDIRAIIMAKLPTSVMIPNLNVLINLIAAFFQYTGRVEELHFIVKSEIVSNGIRRVFRWRRQQIENSLCNVRSLKFSAGSEWIIRFCGGYSGLQELENSPGLSGRVYVPYSIDFAGESSQFLVPPENSSHPHYYKSALSHVGEYKAANIMEGIFALRRGPETLTKVTIYGKFSASGLDVFIKFIPFVSYLTIIGGAIELNHAHILSQLPNLELLNFEGGLGYPREALESCPEDITTLWHFARCIRTLQQMWVEGRFVGEIVRNTRGDVFPNQMIWRDTLVRCDILNSGSGDVEMSGG</sequence>
<reference evidence="4 5" key="1">
    <citation type="submission" date="2019-06" db="EMBL/GenBank/DDBJ databases">
        <authorList>
            <person name="Palmer J.M."/>
        </authorList>
    </citation>
    <scope>NUCLEOTIDE SEQUENCE [LARGE SCALE GENOMIC DNA]</scope>
    <source>
        <strain evidence="2 4">TWF106</strain>
        <strain evidence="1 5">TWF191</strain>
        <strain evidence="3">TWF679</strain>
    </source>
</reference>
<organism evidence="2 4">
    <name type="scientific">Orbilia oligospora</name>
    <name type="common">Nematode-trapping fungus</name>
    <name type="synonym">Arthrobotrys oligospora</name>
    <dbReference type="NCBI Taxonomy" id="2813651"/>
    <lineage>
        <taxon>Eukaryota</taxon>
        <taxon>Fungi</taxon>
        <taxon>Dikarya</taxon>
        <taxon>Ascomycota</taxon>
        <taxon>Pezizomycotina</taxon>
        <taxon>Orbiliomycetes</taxon>
        <taxon>Orbiliales</taxon>
        <taxon>Orbiliaceae</taxon>
        <taxon>Orbilia</taxon>
    </lineage>
</organism>
<gene>
    <name evidence="2" type="ORF">TWF106_009390</name>
    <name evidence="1" type="ORF">TWF191_000956</name>
    <name evidence="3" type="ORF">TWF679_000397</name>
</gene>
<evidence type="ECO:0000313" key="3">
    <source>
        <dbReference type="EMBL" id="KAF3218986.1"/>
    </source>
</evidence>
<dbReference type="EMBL" id="WIPF01000112">
    <property type="protein sequence ID" value="KAF3207757.1"/>
    <property type="molecule type" value="Genomic_DNA"/>
</dbReference>
<dbReference type="AlphaFoldDB" id="A0A6G1MBA0"/>
<accession>A0A6G1MBA0</accession>
<evidence type="ECO:0000313" key="2">
    <source>
        <dbReference type="EMBL" id="KAF3213731.1"/>
    </source>
</evidence>
<dbReference type="Proteomes" id="UP000472727">
    <property type="component" value="Unassembled WGS sequence"/>
</dbReference>
<dbReference type="Proteomes" id="UP000483672">
    <property type="component" value="Unassembled WGS sequence"/>
</dbReference>
<dbReference type="EMBL" id="WIWT01000010">
    <property type="protein sequence ID" value="KAF3218986.1"/>
    <property type="molecule type" value="Genomic_DNA"/>
</dbReference>
<proteinExistence type="predicted"/>
<dbReference type="OrthoDB" id="5294690at2759"/>
<dbReference type="Proteomes" id="UP000614610">
    <property type="component" value="Unassembled WGS sequence"/>
</dbReference>
<evidence type="ECO:0000313" key="5">
    <source>
        <dbReference type="Proteomes" id="UP000483672"/>
    </source>
</evidence>
<evidence type="ECO:0000313" key="4">
    <source>
        <dbReference type="Proteomes" id="UP000472727"/>
    </source>
</evidence>
<comment type="caution">
    <text evidence="2">The sequence shown here is derived from an EMBL/GenBank/DDBJ whole genome shotgun (WGS) entry which is preliminary data.</text>
</comment>
<dbReference type="EMBL" id="WIWS01000062">
    <property type="protein sequence ID" value="KAF3213731.1"/>
    <property type="molecule type" value="Genomic_DNA"/>
</dbReference>
<protein>
    <submittedName>
        <fullName evidence="2">Uncharacterized protein</fullName>
    </submittedName>
</protein>